<dbReference type="Proteomes" id="UP001197626">
    <property type="component" value="Chromosome"/>
</dbReference>
<feature type="compositionally biased region" description="Basic and acidic residues" evidence="1">
    <location>
        <begin position="220"/>
        <end position="236"/>
    </location>
</feature>
<keyword evidence="5" id="KW-1185">Reference proteome</keyword>
<keyword evidence="2" id="KW-1133">Transmembrane helix</keyword>
<dbReference type="RefSeq" id="WP_229291954.1">
    <property type="nucleotide sequence ID" value="NZ_CP086654.1"/>
</dbReference>
<feature type="compositionally biased region" description="Basic and acidic residues" evidence="1">
    <location>
        <begin position="202"/>
        <end position="213"/>
    </location>
</feature>
<reference evidence="4 5" key="1">
    <citation type="journal article" date="2022" name="Pathogens">
        <title>Staphylococcus ratti sp. nov. Isolated from a Lab Rat.</title>
        <authorList>
            <person name="Kovarovic V."/>
            <person name="Sedlacek I."/>
            <person name="Petras P."/>
            <person name="Kralova S."/>
            <person name="Maslanova I."/>
            <person name="Svec P."/>
            <person name="Neumann-Schaal M."/>
            <person name="Botka T."/>
            <person name="Gelbicova T."/>
            <person name="Stankova E."/>
            <person name="Doskar J."/>
            <person name="Pantucek R."/>
        </authorList>
    </citation>
    <scope>NUCLEOTIDE SEQUENCE [LARGE SCALE GENOMIC DNA]</scope>
    <source>
        <strain evidence="4 5">CCM 9025</strain>
    </source>
</reference>
<protein>
    <submittedName>
        <fullName evidence="4">DUF4064 domain-containing protein</fullName>
    </submittedName>
</protein>
<keyword evidence="2" id="KW-0472">Membrane</keyword>
<evidence type="ECO:0000259" key="3">
    <source>
        <dbReference type="Pfam" id="PF13273"/>
    </source>
</evidence>
<keyword evidence="2" id="KW-0812">Transmembrane</keyword>
<feature type="transmembrane region" description="Helical" evidence="2">
    <location>
        <begin position="120"/>
        <end position="152"/>
    </location>
</feature>
<feature type="transmembrane region" description="Helical" evidence="2">
    <location>
        <begin position="92"/>
        <end position="113"/>
    </location>
</feature>
<evidence type="ECO:0000313" key="5">
    <source>
        <dbReference type="Proteomes" id="UP001197626"/>
    </source>
</evidence>
<name>A0ABY3PAY4_9STAP</name>
<feature type="compositionally biased region" description="Basic and acidic residues" evidence="1">
    <location>
        <begin position="245"/>
        <end position="255"/>
    </location>
</feature>
<evidence type="ECO:0000256" key="1">
    <source>
        <dbReference type="SAM" id="MobiDB-lite"/>
    </source>
</evidence>
<evidence type="ECO:0000256" key="2">
    <source>
        <dbReference type="SAM" id="Phobius"/>
    </source>
</evidence>
<feature type="region of interest" description="Disordered" evidence="1">
    <location>
        <begin position="1"/>
        <end position="24"/>
    </location>
</feature>
<proteinExistence type="predicted"/>
<feature type="domain" description="DUF4064" evidence="3">
    <location>
        <begin position="33"/>
        <end position="133"/>
    </location>
</feature>
<sequence length="298" mass="34334">MANNNYTYETRDNHNVNYDRPQHDHYHNNKPFKRTVEKALTWTGIVLHALWAILLVVFGAQLPNLLKNPEVQQQMQQQGTDPSQVAAQSHSVMPLVLMVGFPLIVALIAAFLFKKRIIAGILLILAALLGFFMSASFIAAILWLVAGIMLLVRKPKGHHTHSNHEYEGYRRDNVGHQENKYQHTTAGTSSKHYENKHDENKAFDNNRVDDHYKNNVNNQHDVHRTNHTDGRRDGVKTNHQPEGQRYSDKTSRDDNDTSVNNHLHRDAHDERQSLKDEVKDKGTDAKARFNDVKDDYRR</sequence>
<gene>
    <name evidence="4" type="ORF">LN051_07675</name>
</gene>
<dbReference type="Pfam" id="PF13273">
    <property type="entry name" value="DUF4064"/>
    <property type="match status" value="1"/>
</dbReference>
<dbReference type="InterPro" id="IPR036259">
    <property type="entry name" value="MFS_trans_sf"/>
</dbReference>
<feature type="transmembrane region" description="Helical" evidence="2">
    <location>
        <begin position="39"/>
        <end position="60"/>
    </location>
</feature>
<feature type="compositionally biased region" description="Basic and acidic residues" evidence="1">
    <location>
        <begin position="263"/>
        <end position="298"/>
    </location>
</feature>
<accession>A0ABY3PAY4</accession>
<dbReference type="SUPFAM" id="SSF103473">
    <property type="entry name" value="MFS general substrate transporter"/>
    <property type="match status" value="1"/>
</dbReference>
<dbReference type="InterPro" id="IPR025273">
    <property type="entry name" value="DUF4064"/>
</dbReference>
<dbReference type="EMBL" id="CP086654">
    <property type="protein sequence ID" value="UEX89454.1"/>
    <property type="molecule type" value="Genomic_DNA"/>
</dbReference>
<organism evidence="4 5">
    <name type="scientific">Staphylococcus ratti</name>
    <dbReference type="NCBI Taxonomy" id="2892440"/>
    <lineage>
        <taxon>Bacteria</taxon>
        <taxon>Bacillati</taxon>
        <taxon>Bacillota</taxon>
        <taxon>Bacilli</taxon>
        <taxon>Bacillales</taxon>
        <taxon>Staphylococcaceae</taxon>
        <taxon>Staphylococcus</taxon>
    </lineage>
</organism>
<feature type="region of interest" description="Disordered" evidence="1">
    <location>
        <begin position="202"/>
        <end position="298"/>
    </location>
</feature>
<evidence type="ECO:0000313" key="4">
    <source>
        <dbReference type="EMBL" id="UEX89454.1"/>
    </source>
</evidence>